<dbReference type="EMBL" id="JAPQKS010000003">
    <property type="protein sequence ID" value="KAJ5240255.1"/>
    <property type="molecule type" value="Genomic_DNA"/>
</dbReference>
<evidence type="ECO:0000313" key="2">
    <source>
        <dbReference type="Proteomes" id="UP001150941"/>
    </source>
</evidence>
<comment type="caution">
    <text evidence="1">The sequence shown here is derived from an EMBL/GenBank/DDBJ whole genome shotgun (WGS) entry which is preliminary data.</text>
</comment>
<dbReference type="Proteomes" id="UP001150941">
    <property type="component" value="Unassembled WGS sequence"/>
</dbReference>
<dbReference type="AlphaFoldDB" id="A0A9W9P9J9"/>
<name>A0A9W9P9J9_9EURO</name>
<protein>
    <submittedName>
        <fullName evidence="1">Uncharacterized protein</fullName>
    </submittedName>
</protein>
<dbReference type="GeneID" id="83201474"/>
<sequence length="193" mass="21633">MSPNLQAYVDEIHTMALEDSIKAIADLLPCVITSVSPNATYLMRHPDYEGEAKFDDLGKYFLNNNQRCFAENAPLRLRLLQSSLDDKFEGIYGELYKAAVDGVKNGTIKPEPREDQGCACCAGEPAAVIGMGFHHGNAFLYTIEQYRQLWGHQQNHGSRSGWMGDSWDEQWYASKEQVEEALARESTPIAGRL</sequence>
<reference evidence="1" key="1">
    <citation type="submission" date="2022-11" db="EMBL/GenBank/DDBJ databases">
        <authorList>
            <person name="Petersen C."/>
        </authorList>
    </citation>
    <scope>NUCLEOTIDE SEQUENCE</scope>
    <source>
        <strain evidence="1">IBT 19713</strain>
    </source>
</reference>
<organism evidence="1 2">
    <name type="scientific">Penicillium chermesinum</name>
    <dbReference type="NCBI Taxonomy" id="63820"/>
    <lineage>
        <taxon>Eukaryota</taxon>
        <taxon>Fungi</taxon>
        <taxon>Dikarya</taxon>
        <taxon>Ascomycota</taxon>
        <taxon>Pezizomycotina</taxon>
        <taxon>Eurotiomycetes</taxon>
        <taxon>Eurotiomycetidae</taxon>
        <taxon>Eurotiales</taxon>
        <taxon>Aspergillaceae</taxon>
        <taxon>Penicillium</taxon>
    </lineage>
</organism>
<dbReference type="RefSeq" id="XP_058333174.1">
    <property type="nucleotide sequence ID" value="XM_058474171.1"/>
</dbReference>
<dbReference type="OrthoDB" id="4475425at2759"/>
<accession>A0A9W9P9J9</accession>
<proteinExistence type="predicted"/>
<evidence type="ECO:0000313" key="1">
    <source>
        <dbReference type="EMBL" id="KAJ5240255.1"/>
    </source>
</evidence>
<gene>
    <name evidence="1" type="ORF">N7468_004874</name>
</gene>
<reference evidence="1" key="2">
    <citation type="journal article" date="2023" name="IMA Fungus">
        <title>Comparative genomic study of the Penicillium genus elucidates a diverse pangenome and 15 lateral gene transfer events.</title>
        <authorList>
            <person name="Petersen C."/>
            <person name="Sorensen T."/>
            <person name="Nielsen M.R."/>
            <person name="Sondergaard T.E."/>
            <person name="Sorensen J.L."/>
            <person name="Fitzpatrick D.A."/>
            <person name="Frisvad J.C."/>
            <person name="Nielsen K.L."/>
        </authorList>
    </citation>
    <scope>NUCLEOTIDE SEQUENCE</scope>
    <source>
        <strain evidence="1">IBT 19713</strain>
    </source>
</reference>
<keyword evidence="2" id="KW-1185">Reference proteome</keyword>